<dbReference type="InterPro" id="IPR018247">
    <property type="entry name" value="EF_Hand_1_Ca_BS"/>
</dbReference>
<dbReference type="AlphaFoldDB" id="A0A1V9FZH4"/>
<keyword evidence="3 8" id="KW-1134">Transmembrane beta strand</keyword>
<evidence type="ECO:0000256" key="6">
    <source>
        <dbReference type="ARBA" id="ARBA00023136"/>
    </source>
</evidence>
<dbReference type="Pfam" id="PF00593">
    <property type="entry name" value="TonB_dep_Rec_b-barrel"/>
    <property type="match status" value="1"/>
</dbReference>
<evidence type="ECO:0000256" key="3">
    <source>
        <dbReference type="ARBA" id="ARBA00022452"/>
    </source>
</evidence>
<keyword evidence="5 9" id="KW-0798">TonB box</keyword>
<feature type="compositionally biased region" description="Polar residues" evidence="10">
    <location>
        <begin position="550"/>
        <end position="561"/>
    </location>
</feature>
<dbReference type="OrthoDB" id="9768177at2"/>
<sequence>MIFSAFFAGTGHAMLTRRRNLQRPDPNQLAFYIRTGTYCLLLLVCSNRLLAHNVGGQGTRAIEQTITENVKTDTAITVRGVVTNANGQPVAGANILVKGSTQGTTTNEQGIYIIRNVSPKAVLTVSAIGYADEVVGIVYRTAIDIKMERSGSNGLDEVVVVAYGTARKRDLTGPVSHIGPIEMQDRPIVSIDQAMAAQLPGVQVQAVTGSPGTPLQLRIRGAASVSASNDPLYIVDGVPAENLQDIDPTTIASVDVLKDASTAAIYGARGSNGVVIITTKKGTKGKSRITASVNFGRQTPEQLVPMLSPEEWIQFKKDLIDSSWVARGRSLGLPYSATDDMNYRASQLTSPSTPVANTHALANTNYMYDPYWNYGTDSLDYVDWQKAFYRPAYMQRYNLSASGGNDNVLHMVAGEYLNQDGIIPASNYKRYSFRSNIEVKLTNSTKIGMELAPSVSITNGANVDGKNGVGAAVAGTAPVQEKGMGSNSGTVGSTPYRWVADQLSPIFQMENTYNNTQLTKVLSNAYIDTRLAKGLNLRVTGGWNTSSSDYKNYTPTSVASSRRTDKPGSKSTSIRNTARNQYYLFQSVATYNLAVAQHDLKLVGGYSVEQNFLAQTSQRNSGFPNDNLYTFDQNSSTVTTSSAFESKRRQLSFFGRMNYAYNGKYLVSATFRRDGISRFIGKNQWGFFPAASAAWRISQESFMAPLSNIVNDLKIRYSWGIAGNDRIPGGDYPAVGLVNPTSYNYNGALYTGYSATSISSPDLRWEKTTSQNIGLDASLLKNRINVTLDVYTKTTNDILLAAPVTAATGFSTENKNIGSVRNYGFEVMIGTTNISGKDFSWTTTGNFSYNKNRVIKLANDNTPIYKGWDNTVKIGVDQSLYSYFIYDAIGVYTSPDMLNKLPVMSTNKLGDPIYRDVNGDGKIDASDITNMGHADPNFVWGLTNRFTYKNFDLSFLLQGQWGNQIFSLFGRNIDRPTTGLGNYNAKKVWANRFRSEAFPGDGKTPRIDASTSNLYDTRWLYNGAFYKVKNLMLGYTLNKPAFLRGLNSIRMYFSAENIWMHDKYDGGFSPEAFQYDNLADWSSYPTTKTFSAGINLGL</sequence>
<evidence type="ECO:0000256" key="9">
    <source>
        <dbReference type="RuleBase" id="RU003357"/>
    </source>
</evidence>
<gene>
    <name evidence="13" type="ORF">A3860_22560</name>
</gene>
<dbReference type="InterPro" id="IPR008969">
    <property type="entry name" value="CarboxyPept-like_regulatory"/>
</dbReference>
<dbReference type="Pfam" id="PF07715">
    <property type="entry name" value="Plug"/>
    <property type="match status" value="1"/>
</dbReference>
<dbReference type="InterPro" id="IPR023996">
    <property type="entry name" value="TonB-dep_OMP_SusC/RagA"/>
</dbReference>
<dbReference type="Gene3D" id="2.170.130.10">
    <property type="entry name" value="TonB-dependent receptor, plug domain"/>
    <property type="match status" value="1"/>
</dbReference>
<evidence type="ECO:0000256" key="4">
    <source>
        <dbReference type="ARBA" id="ARBA00022692"/>
    </source>
</evidence>
<organism evidence="13 14">
    <name type="scientific">Niastella vici</name>
    <dbReference type="NCBI Taxonomy" id="1703345"/>
    <lineage>
        <taxon>Bacteria</taxon>
        <taxon>Pseudomonadati</taxon>
        <taxon>Bacteroidota</taxon>
        <taxon>Chitinophagia</taxon>
        <taxon>Chitinophagales</taxon>
        <taxon>Chitinophagaceae</taxon>
        <taxon>Niastella</taxon>
    </lineage>
</organism>
<dbReference type="GO" id="GO:0009279">
    <property type="term" value="C:cell outer membrane"/>
    <property type="evidence" value="ECO:0007669"/>
    <property type="project" value="UniProtKB-SubCell"/>
</dbReference>
<dbReference type="PROSITE" id="PS52016">
    <property type="entry name" value="TONB_DEPENDENT_REC_3"/>
    <property type="match status" value="1"/>
</dbReference>
<evidence type="ECO:0000256" key="10">
    <source>
        <dbReference type="SAM" id="MobiDB-lite"/>
    </source>
</evidence>
<keyword evidence="6 8" id="KW-0472">Membrane</keyword>
<dbReference type="Pfam" id="PF13715">
    <property type="entry name" value="CarbopepD_reg_2"/>
    <property type="match status" value="1"/>
</dbReference>
<dbReference type="InterPro" id="IPR039426">
    <property type="entry name" value="TonB-dep_rcpt-like"/>
</dbReference>
<protein>
    <recommendedName>
        <fullName evidence="15">SusC/RagA family TonB-linked outer membrane protein</fullName>
    </recommendedName>
</protein>
<keyword evidence="4 8" id="KW-0812">Transmembrane</keyword>
<name>A0A1V9FZH4_9BACT</name>
<dbReference type="STRING" id="1703345.A3860_22560"/>
<evidence type="ECO:0000259" key="12">
    <source>
        <dbReference type="Pfam" id="PF07715"/>
    </source>
</evidence>
<dbReference type="Gene3D" id="2.40.170.20">
    <property type="entry name" value="TonB-dependent receptor, beta-barrel domain"/>
    <property type="match status" value="1"/>
</dbReference>
<comment type="subcellular location">
    <subcellularLocation>
        <location evidence="1 8">Cell outer membrane</location>
        <topology evidence="1 8">Multi-pass membrane protein</topology>
    </subcellularLocation>
</comment>
<dbReference type="RefSeq" id="WP_081147387.1">
    <property type="nucleotide sequence ID" value="NZ_LVYD01000044.1"/>
</dbReference>
<accession>A0A1V9FZH4</accession>
<comment type="similarity">
    <text evidence="8 9">Belongs to the TonB-dependent receptor family.</text>
</comment>
<dbReference type="SUPFAM" id="SSF56935">
    <property type="entry name" value="Porins"/>
    <property type="match status" value="1"/>
</dbReference>
<dbReference type="Gene3D" id="2.60.40.1120">
    <property type="entry name" value="Carboxypeptidase-like, regulatory domain"/>
    <property type="match status" value="1"/>
</dbReference>
<evidence type="ECO:0000313" key="13">
    <source>
        <dbReference type="EMBL" id="OQP63727.1"/>
    </source>
</evidence>
<dbReference type="PROSITE" id="PS00018">
    <property type="entry name" value="EF_HAND_1"/>
    <property type="match status" value="1"/>
</dbReference>
<dbReference type="Proteomes" id="UP000192796">
    <property type="component" value="Unassembled WGS sequence"/>
</dbReference>
<comment type="caution">
    <text evidence="13">The sequence shown here is derived from an EMBL/GenBank/DDBJ whole genome shotgun (WGS) entry which is preliminary data.</text>
</comment>
<dbReference type="InterPro" id="IPR023997">
    <property type="entry name" value="TonB-dep_OMP_SusC/RagA_CS"/>
</dbReference>
<evidence type="ECO:0008006" key="15">
    <source>
        <dbReference type="Google" id="ProtNLM"/>
    </source>
</evidence>
<feature type="domain" description="TonB-dependent receptor-like beta-barrel" evidence="11">
    <location>
        <begin position="498"/>
        <end position="1058"/>
    </location>
</feature>
<dbReference type="SUPFAM" id="SSF49464">
    <property type="entry name" value="Carboxypeptidase regulatory domain-like"/>
    <property type="match status" value="1"/>
</dbReference>
<dbReference type="InterPro" id="IPR000531">
    <property type="entry name" value="Beta-barrel_TonB"/>
</dbReference>
<feature type="region of interest" description="Disordered" evidence="10">
    <location>
        <begin position="550"/>
        <end position="573"/>
    </location>
</feature>
<evidence type="ECO:0000256" key="5">
    <source>
        <dbReference type="ARBA" id="ARBA00023077"/>
    </source>
</evidence>
<evidence type="ECO:0000256" key="7">
    <source>
        <dbReference type="ARBA" id="ARBA00023237"/>
    </source>
</evidence>
<dbReference type="NCBIfam" id="TIGR04057">
    <property type="entry name" value="SusC_RagA_signa"/>
    <property type="match status" value="1"/>
</dbReference>
<evidence type="ECO:0000256" key="2">
    <source>
        <dbReference type="ARBA" id="ARBA00022448"/>
    </source>
</evidence>
<keyword evidence="2 8" id="KW-0813">Transport</keyword>
<evidence type="ECO:0000256" key="1">
    <source>
        <dbReference type="ARBA" id="ARBA00004571"/>
    </source>
</evidence>
<evidence type="ECO:0000313" key="14">
    <source>
        <dbReference type="Proteomes" id="UP000192796"/>
    </source>
</evidence>
<proteinExistence type="inferred from homology"/>
<reference evidence="13 14" key="1">
    <citation type="submission" date="2016-03" db="EMBL/GenBank/DDBJ databases">
        <title>Niastella vici sp. nov., isolated from farmland soil.</title>
        <authorList>
            <person name="Chen L."/>
            <person name="Wang D."/>
            <person name="Yang S."/>
            <person name="Wang G."/>
        </authorList>
    </citation>
    <scope>NUCLEOTIDE SEQUENCE [LARGE SCALE GENOMIC DNA]</scope>
    <source>
        <strain evidence="13 14">DJ57</strain>
    </source>
</reference>
<dbReference type="InterPro" id="IPR012910">
    <property type="entry name" value="Plug_dom"/>
</dbReference>
<dbReference type="InterPro" id="IPR037066">
    <property type="entry name" value="Plug_dom_sf"/>
</dbReference>
<evidence type="ECO:0000256" key="8">
    <source>
        <dbReference type="PROSITE-ProRule" id="PRU01360"/>
    </source>
</evidence>
<dbReference type="NCBIfam" id="TIGR04056">
    <property type="entry name" value="OMP_RagA_SusC"/>
    <property type="match status" value="1"/>
</dbReference>
<dbReference type="InterPro" id="IPR036942">
    <property type="entry name" value="Beta-barrel_TonB_sf"/>
</dbReference>
<keyword evidence="14" id="KW-1185">Reference proteome</keyword>
<feature type="domain" description="TonB-dependent receptor plug" evidence="12">
    <location>
        <begin position="168"/>
        <end position="274"/>
    </location>
</feature>
<keyword evidence="7 8" id="KW-0998">Cell outer membrane</keyword>
<dbReference type="EMBL" id="LVYD01000044">
    <property type="protein sequence ID" value="OQP63727.1"/>
    <property type="molecule type" value="Genomic_DNA"/>
</dbReference>
<evidence type="ECO:0000259" key="11">
    <source>
        <dbReference type="Pfam" id="PF00593"/>
    </source>
</evidence>